<dbReference type="GO" id="GO:0009063">
    <property type="term" value="P:amino acid catabolic process"/>
    <property type="evidence" value="ECO:0007669"/>
    <property type="project" value="InterPro"/>
</dbReference>
<evidence type="ECO:0000313" key="8">
    <source>
        <dbReference type="Proteomes" id="UP000011581"/>
    </source>
</evidence>
<keyword evidence="3 4" id="KW-0456">Lyase</keyword>
<keyword evidence="1 4" id="KW-0479">Metal-binding</keyword>
<feature type="compositionally biased region" description="Gly residues" evidence="5">
    <location>
        <begin position="58"/>
        <end position="68"/>
    </location>
</feature>
<sequence length="401" mass="40312">MTADDPRGQGPVHAMRRRSFALDLTRPLGTARGAIRRREGFLIAVERGSDGDDEGGDGDGAGSDGDGAGSDDDGAGSDDDGAVGLGEATPLPGWTESREACAAALDELDGRAIPESMPDAASTPAARHGVSLALADAAARDAEARLADRLADEAGVTATPADAVPVNATVGDGSPGETAAEAKRAVDEGFDCLKLKVGARDVDADVERVRAVREAVGDAVALRADANGAWDRETARRALDALADFDLAYVEQPLPADDLDGLAALREGDRPGRPSDGVPIAADESVAGRGIDAVLDAGAADAVVLKPMALGGPDRALAVALRARSAGVDPVVTTTIDAVVARTAAVHVAAAIPGVSPCGLATGSLLDEDLAPDPCPVADGQIAVPTGPGLAGGAFEDLRRW</sequence>
<dbReference type="RefSeq" id="WP_008365268.1">
    <property type="nucleotide sequence ID" value="NZ_AOJF01000024.1"/>
</dbReference>
<feature type="region of interest" description="Disordered" evidence="5">
    <location>
        <begin position="1"/>
        <end position="23"/>
    </location>
</feature>
<dbReference type="InterPro" id="IPR036849">
    <property type="entry name" value="Enolase-like_C_sf"/>
</dbReference>
<dbReference type="InterPro" id="IPR013342">
    <property type="entry name" value="Mandelate_racemase_C"/>
</dbReference>
<dbReference type="SUPFAM" id="SSF54826">
    <property type="entry name" value="Enolase N-terminal domain-like"/>
    <property type="match status" value="1"/>
</dbReference>
<accession>M0P3U4</accession>
<dbReference type="PATRIC" id="fig|1227483.3.peg.652"/>
<feature type="domain" description="Mandelate racemase/muconate lactonizing enzyme C-terminal" evidence="6">
    <location>
        <begin position="175"/>
        <end position="271"/>
    </location>
</feature>
<dbReference type="SFLD" id="SFLDS00001">
    <property type="entry name" value="Enolase"/>
    <property type="match status" value="1"/>
</dbReference>
<dbReference type="SFLD" id="SFLDF00009">
    <property type="entry name" value="o-succinylbenzoate_synthase"/>
    <property type="match status" value="1"/>
</dbReference>
<feature type="compositionally biased region" description="Acidic residues" evidence="5">
    <location>
        <begin position="69"/>
        <end position="81"/>
    </location>
</feature>
<comment type="cofactor">
    <cofactor evidence="4">
        <name>a divalent metal cation</name>
        <dbReference type="ChEBI" id="CHEBI:60240"/>
    </cofactor>
</comment>
<feature type="binding site" evidence="4">
    <location>
        <position position="251"/>
    </location>
    <ligand>
        <name>Mg(2+)</name>
        <dbReference type="ChEBI" id="CHEBI:18420"/>
    </ligand>
</feature>
<feature type="binding site" evidence="4">
    <location>
        <position position="225"/>
    </location>
    <ligand>
        <name>Mg(2+)</name>
        <dbReference type="ChEBI" id="CHEBI:18420"/>
    </ligand>
</feature>
<dbReference type="GO" id="GO:0000287">
    <property type="term" value="F:magnesium ion binding"/>
    <property type="evidence" value="ECO:0007669"/>
    <property type="project" value="UniProtKB-UniRule"/>
</dbReference>
<dbReference type="Proteomes" id="UP000011581">
    <property type="component" value="Unassembled WGS sequence"/>
</dbReference>
<dbReference type="InterPro" id="IPR010196">
    <property type="entry name" value="OSB_synthase_MenC1"/>
</dbReference>
<keyword evidence="2 4" id="KW-0460">Magnesium</keyword>
<dbReference type="InterPro" id="IPR029065">
    <property type="entry name" value="Enolase_C-like"/>
</dbReference>
<dbReference type="Gene3D" id="3.20.20.120">
    <property type="entry name" value="Enolase-like C-terminal domain"/>
    <property type="match status" value="1"/>
</dbReference>
<comment type="pathway">
    <text evidence="4">Quinol/quinone metabolism; 1,4-dihydroxy-2-naphthoate biosynthesis; 1,4-dihydroxy-2-naphthoate from chorismate: step 4/7.</text>
</comment>
<evidence type="ECO:0000259" key="6">
    <source>
        <dbReference type="SMART" id="SM00922"/>
    </source>
</evidence>
<dbReference type="UniPathway" id="UPA01057">
    <property type="reaction ID" value="UER00165"/>
</dbReference>
<name>M0P3U4_9EURY</name>
<dbReference type="SFLD" id="SFLDG00180">
    <property type="entry name" value="muconate_cycloisomerase"/>
    <property type="match status" value="1"/>
</dbReference>
<dbReference type="GO" id="GO:0043748">
    <property type="term" value="F:O-succinylbenzoate synthase activity"/>
    <property type="evidence" value="ECO:0007669"/>
    <property type="project" value="UniProtKB-EC"/>
</dbReference>
<dbReference type="PANTHER" id="PTHR48073">
    <property type="entry name" value="O-SUCCINYLBENZOATE SYNTHASE-RELATED"/>
    <property type="match status" value="1"/>
</dbReference>
<evidence type="ECO:0000256" key="2">
    <source>
        <dbReference type="ARBA" id="ARBA00022842"/>
    </source>
</evidence>
<dbReference type="PROSITE" id="PS00909">
    <property type="entry name" value="MR_MLE_2"/>
    <property type="match status" value="1"/>
</dbReference>
<feature type="active site" description="Proton acceptor" evidence="4">
    <location>
        <position position="306"/>
    </location>
</feature>
<comment type="pathway">
    <text evidence="4">Quinol/quinone metabolism; menaquinone biosynthesis.</text>
</comment>
<dbReference type="EMBL" id="AOJF01000024">
    <property type="protein sequence ID" value="EMA63485.1"/>
    <property type="molecule type" value="Genomic_DNA"/>
</dbReference>
<evidence type="ECO:0000256" key="3">
    <source>
        <dbReference type="ARBA" id="ARBA00023239"/>
    </source>
</evidence>
<dbReference type="InterPro" id="IPR018110">
    <property type="entry name" value="Mandel_Rmase/mucon_lact_enz_CS"/>
</dbReference>
<dbReference type="Gene3D" id="3.30.390.10">
    <property type="entry name" value="Enolase-like, N-terminal domain"/>
    <property type="match status" value="1"/>
</dbReference>
<evidence type="ECO:0000313" key="7">
    <source>
        <dbReference type="EMBL" id="EMA63485.1"/>
    </source>
</evidence>
<comment type="function">
    <text evidence="4">Converts 2-succinyl-6-hydroxy-2,4-cyclohexadiene-1-carboxylate (SHCHC) to 2-succinylbenzoate (OSB).</text>
</comment>
<dbReference type="Pfam" id="PF13378">
    <property type="entry name" value="MR_MLE_C"/>
    <property type="match status" value="1"/>
</dbReference>
<comment type="catalytic activity">
    <reaction evidence="4">
        <text>(1R,6R)-6-hydroxy-2-succinyl-cyclohexa-2,4-diene-1-carboxylate = 2-succinylbenzoate + H2O</text>
        <dbReference type="Rhea" id="RHEA:10196"/>
        <dbReference type="ChEBI" id="CHEBI:15377"/>
        <dbReference type="ChEBI" id="CHEBI:18325"/>
        <dbReference type="ChEBI" id="CHEBI:58689"/>
        <dbReference type="EC" id="4.2.1.113"/>
    </reaction>
</comment>
<dbReference type="GO" id="GO:0009234">
    <property type="term" value="P:menaquinone biosynthetic process"/>
    <property type="evidence" value="ECO:0007669"/>
    <property type="project" value="UniProtKB-UniRule"/>
</dbReference>
<keyword evidence="4" id="KW-0474">Menaquinone biosynthesis</keyword>
<evidence type="ECO:0000256" key="4">
    <source>
        <dbReference type="HAMAP-Rule" id="MF_00470"/>
    </source>
</evidence>
<feature type="binding site" evidence="4">
    <location>
        <position position="283"/>
    </location>
    <ligand>
        <name>Mg(2+)</name>
        <dbReference type="ChEBI" id="CHEBI:18420"/>
    </ligand>
</feature>
<gene>
    <name evidence="4" type="primary">menC</name>
    <name evidence="7" type="ORF">C470_03344</name>
</gene>
<evidence type="ECO:0000256" key="5">
    <source>
        <dbReference type="SAM" id="MobiDB-lite"/>
    </source>
</evidence>
<dbReference type="InterPro" id="IPR029017">
    <property type="entry name" value="Enolase-like_N"/>
</dbReference>
<feature type="region of interest" description="Disordered" evidence="5">
    <location>
        <begin position="45"/>
        <end position="106"/>
    </location>
</feature>
<dbReference type="AlphaFoldDB" id="M0P3U4"/>
<feature type="active site" description="Proton donor" evidence="4">
    <location>
        <position position="196"/>
    </location>
</feature>
<dbReference type="UniPathway" id="UPA00079"/>
<dbReference type="PANTHER" id="PTHR48073:SF2">
    <property type="entry name" value="O-SUCCINYLBENZOATE SYNTHASE"/>
    <property type="match status" value="1"/>
</dbReference>
<dbReference type="SMART" id="SM00922">
    <property type="entry name" value="MR_MLE"/>
    <property type="match status" value="1"/>
</dbReference>
<protein>
    <recommendedName>
        <fullName evidence="4">o-succinylbenzoate synthase</fullName>
        <shortName evidence="4">OSB synthase</shortName>
        <shortName evidence="4">OSBS</shortName>
        <ecNumber evidence="4">4.2.1.113</ecNumber>
    </recommendedName>
    <alternativeName>
        <fullName evidence="4">4-(2'-carboxyphenyl)-4-oxybutyric acid synthase</fullName>
    </alternativeName>
    <alternativeName>
        <fullName evidence="4">o-succinylbenzoic acid synthase</fullName>
    </alternativeName>
</protein>
<dbReference type="HAMAP" id="MF_00470">
    <property type="entry name" value="MenC_1"/>
    <property type="match status" value="1"/>
</dbReference>
<organism evidence="7 8">
    <name type="scientific">Halorubrum distributum JCM 13561</name>
    <dbReference type="NCBI Taxonomy" id="1227483"/>
    <lineage>
        <taxon>Archaea</taxon>
        <taxon>Methanobacteriati</taxon>
        <taxon>Methanobacteriota</taxon>
        <taxon>Stenosarchaea group</taxon>
        <taxon>Halobacteria</taxon>
        <taxon>Halobacteriales</taxon>
        <taxon>Haloferacaceae</taxon>
        <taxon>Halorubrum</taxon>
        <taxon>Halorubrum distributum group</taxon>
    </lineage>
</organism>
<dbReference type="EC" id="4.2.1.113" evidence="4"/>
<reference evidence="7 8" key="1">
    <citation type="journal article" date="2014" name="PLoS Genet.">
        <title>Phylogenetically driven sequencing of extremely halophilic archaea reveals strategies for static and dynamic osmo-response.</title>
        <authorList>
            <person name="Becker E.A."/>
            <person name="Seitzer P.M."/>
            <person name="Tritt A."/>
            <person name="Larsen D."/>
            <person name="Krusor M."/>
            <person name="Yao A.I."/>
            <person name="Wu D."/>
            <person name="Madern D."/>
            <person name="Eisen J.A."/>
            <person name="Darling A.E."/>
            <person name="Facciotti M.T."/>
        </authorList>
    </citation>
    <scope>NUCLEOTIDE SEQUENCE [LARGE SCALE GENOMIC DNA]</scope>
    <source>
        <strain evidence="7 8">JCM 13561</strain>
    </source>
</reference>
<dbReference type="SUPFAM" id="SSF51604">
    <property type="entry name" value="Enolase C-terminal domain-like"/>
    <property type="match status" value="1"/>
</dbReference>
<comment type="caution">
    <text evidence="7">The sequence shown here is derived from an EMBL/GenBank/DDBJ whole genome shotgun (WGS) entry which is preliminary data.</text>
</comment>
<proteinExistence type="inferred from homology"/>
<evidence type="ECO:0000256" key="1">
    <source>
        <dbReference type="ARBA" id="ARBA00022723"/>
    </source>
</evidence>
<comment type="similarity">
    <text evidence="4">Belongs to the mandelate racemase/muconate lactonizing enzyme family. MenC type 1 subfamily.</text>
</comment>
<dbReference type="CDD" id="cd03320">
    <property type="entry name" value="OSBS"/>
    <property type="match status" value="1"/>
</dbReference>